<dbReference type="Proteomes" id="UP000182652">
    <property type="component" value="Unassembled WGS sequence"/>
</dbReference>
<evidence type="ECO:0000313" key="2">
    <source>
        <dbReference type="EMBL" id="SEB45997.1"/>
    </source>
</evidence>
<dbReference type="Pfam" id="PF13302">
    <property type="entry name" value="Acetyltransf_3"/>
    <property type="match status" value="1"/>
</dbReference>
<dbReference type="GO" id="GO:0016747">
    <property type="term" value="F:acyltransferase activity, transferring groups other than amino-acyl groups"/>
    <property type="evidence" value="ECO:0007669"/>
    <property type="project" value="InterPro"/>
</dbReference>
<evidence type="ECO:0000259" key="1">
    <source>
        <dbReference type="PROSITE" id="PS51186"/>
    </source>
</evidence>
<dbReference type="PANTHER" id="PTHR43792:SF1">
    <property type="entry name" value="N-ACETYLTRANSFERASE DOMAIN-CONTAINING PROTEIN"/>
    <property type="match status" value="1"/>
</dbReference>
<dbReference type="PROSITE" id="PS51186">
    <property type="entry name" value="GNAT"/>
    <property type="match status" value="1"/>
</dbReference>
<dbReference type="STRING" id="156980.SAMN04489745_0199"/>
<dbReference type="CDD" id="cd04301">
    <property type="entry name" value="NAT_SF"/>
    <property type="match status" value="1"/>
</dbReference>
<accession>A0A1H4JIK1</accession>
<gene>
    <name evidence="2" type="ORF">SAMN04489745_0199</name>
</gene>
<proteinExistence type="predicted"/>
<evidence type="ECO:0000313" key="3">
    <source>
        <dbReference type="Proteomes" id="UP000182652"/>
    </source>
</evidence>
<dbReference type="AlphaFoldDB" id="A0A1H4JIK1"/>
<dbReference type="InterPro" id="IPR051531">
    <property type="entry name" value="N-acetyltransferase"/>
</dbReference>
<sequence length="185" mass="20218">MQPLGPAPWPPPPITTERLTLRVSEARDRAGLIDLFASPEVGTYTGGARPREELEASVPEIPGRREGFFVVEREGEFLGMVTFDRRDAEHPGHVRPEGNEAQLGYLFLPSAWGQGYATEACTAALEWFGTAFPGEPVVLPTQTANGASLRLAQRLGFREAEVFEEYGAEQWFGVWTGEVAGSPTV</sequence>
<name>A0A1H4JIK1_9MICC</name>
<dbReference type="SUPFAM" id="SSF55729">
    <property type="entry name" value="Acyl-CoA N-acyltransferases (Nat)"/>
    <property type="match status" value="1"/>
</dbReference>
<feature type="domain" description="N-acetyltransferase" evidence="1">
    <location>
        <begin position="19"/>
        <end position="178"/>
    </location>
</feature>
<dbReference type="EMBL" id="FNSN01000003">
    <property type="protein sequence ID" value="SEB45997.1"/>
    <property type="molecule type" value="Genomic_DNA"/>
</dbReference>
<dbReference type="InterPro" id="IPR000182">
    <property type="entry name" value="GNAT_dom"/>
</dbReference>
<dbReference type="Gene3D" id="3.40.630.30">
    <property type="match status" value="1"/>
</dbReference>
<keyword evidence="2" id="KW-0808">Transferase</keyword>
<protein>
    <submittedName>
        <fullName evidence="2">Protein N-acetyltransferase, RimJ/RimL family</fullName>
    </submittedName>
</protein>
<organism evidence="2 3">
    <name type="scientific">Arthrobacter woluwensis</name>
    <dbReference type="NCBI Taxonomy" id="156980"/>
    <lineage>
        <taxon>Bacteria</taxon>
        <taxon>Bacillati</taxon>
        <taxon>Actinomycetota</taxon>
        <taxon>Actinomycetes</taxon>
        <taxon>Micrococcales</taxon>
        <taxon>Micrococcaceae</taxon>
        <taxon>Arthrobacter</taxon>
    </lineage>
</organism>
<keyword evidence="3" id="KW-1185">Reference proteome</keyword>
<dbReference type="InterPro" id="IPR016181">
    <property type="entry name" value="Acyl_CoA_acyltransferase"/>
</dbReference>
<dbReference type="RefSeq" id="WP_066216977.1">
    <property type="nucleotide sequence ID" value="NZ_FNSN01000003.1"/>
</dbReference>
<reference evidence="2 3" key="1">
    <citation type="submission" date="2016-10" db="EMBL/GenBank/DDBJ databases">
        <authorList>
            <person name="de Groot N.N."/>
        </authorList>
    </citation>
    <scope>NUCLEOTIDE SEQUENCE [LARGE SCALE GENOMIC DNA]</scope>
    <source>
        <strain evidence="2 3">DSM 10495</strain>
    </source>
</reference>
<dbReference type="PANTHER" id="PTHR43792">
    <property type="entry name" value="GNAT FAMILY, PUTATIVE (AFU_ORTHOLOGUE AFUA_3G00765)-RELATED-RELATED"/>
    <property type="match status" value="1"/>
</dbReference>